<feature type="domain" description="Pyridoxamine 5'-phosphate oxidase N-terminal" evidence="2">
    <location>
        <begin position="10"/>
        <end position="97"/>
    </location>
</feature>
<dbReference type="InterPro" id="IPR011576">
    <property type="entry name" value="Pyridox_Oxase_N"/>
</dbReference>
<sequence length="146" mass="16211">MTTLADAAALCRADEGLAVVSTLSADGGIQSTMVNAAFTRHPLDDTEVVAFVTYGRVKLANLRARPRISVTVKSSWQWASVEGEAEIVGPDDPDERIDAERYRLLLREVYTAAGGVHDDWEAYDRVMAEQRRAVVFVRPLRVYSNR</sequence>
<dbReference type="InterPro" id="IPR019920">
    <property type="entry name" value="F420-binding_dom_put"/>
</dbReference>
<dbReference type="PANTHER" id="PTHR35176">
    <property type="entry name" value="HEME OXYGENASE HI_0854-RELATED"/>
    <property type="match status" value="1"/>
</dbReference>
<evidence type="ECO:0000313" key="3">
    <source>
        <dbReference type="EMBL" id="PRY35675.1"/>
    </source>
</evidence>
<organism evidence="3 4">
    <name type="scientific">Umezawaea tangerina</name>
    <dbReference type="NCBI Taxonomy" id="84725"/>
    <lineage>
        <taxon>Bacteria</taxon>
        <taxon>Bacillati</taxon>
        <taxon>Actinomycetota</taxon>
        <taxon>Actinomycetes</taxon>
        <taxon>Pseudonocardiales</taxon>
        <taxon>Pseudonocardiaceae</taxon>
        <taxon>Umezawaea</taxon>
    </lineage>
</organism>
<dbReference type="Proteomes" id="UP000239494">
    <property type="component" value="Unassembled WGS sequence"/>
</dbReference>
<dbReference type="RefSeq" id="WP_106193216.1">
    <property type="nucleotide sequence ID" value="NZ_PVTF01000013.1"/>
</dbReference>
<name>A0A2T0SQI9_9PSEU</name>
<dbReference type="InterPro" id="IPR012349">
    <property type="entry name" value="Split_barrel_FMN-bd"/>
</dbReference>
<dbReference type="GO" id="GO:0016627">
    <property type="term" value="F:oxidoreductase activity, acting on the CH-CH group of donors"/>
    <property type="evidence" value="ECO:0007669"/>
    <property type="project" value="TreeGrafter"/>
</dbReference>
<accession>A0A2T0SQI9</accession>
<keyword evidence="1" id="KW-0560">Oxidoreductase</keyword>
<dbReference type="Gene3D" id="2.30.110.10">
    <property type="entry name" value="Electron Transport, Fmn-binding Protein, Chain A"/>
    <property type="match status" value="1"/>
</dbReference>
<protein>
    <submittedName>
        <fullName evidence="3">PPOX class probable F420-dependent enzyme</fullName>
    </submittedName>
</protein>
<dbReference type="InterPro" id="IPR052019">
    <property type="entry name" value="F420H2_bilvrd_red/Heme_oxyg"/>
</dbReference>
<evidence type="ECO:0000313" key="4">
    <source>
        <dbReference type="Proteomes" id="UP000239494"/>
    </source>
</evidence>
<gene>
    <name evidence="3" type="ORF">CLV43_113102</name>
</gene>
<dbReference type="SUPFAM" id="SSF50475">
    <property type="entry name" value="FMN-binding split barrel"/>
    <property type="match status" value="1"/>
</dbReference>
<dbReference type="EMBL" id="PVTF01000013">
    <property type="protein sequence ID" value="PRY35675.1"/>
    <property type="molecule type" value="Genomic_DNA"/>
</dbReference>
<dbReference type="NCBIfam" id="TIGR03618">
    <property type="entry name" value="Rv1155_F420"/>
    <property type="match status" value="1"/>
</dbReference>
<evidence type="ECO:0000256" key="1">
    <source>
        <dbReference type="ARBA" id="ARBA00023002"/>
    </source>
</evidence>
<dbReference type="GO" id="GO:0070967">
    <property type="term" value="F:coenzyme F420 binding"/>
    <property type="evidence" value="ECO:0007669"/>
    <property type="project" value="TreeGrafter"/>
</dbReference>
<dbReference type="PANTHER" id="PTHR35176:SF2">
    <property type="entry name" value="F420H(2)-DEPENDENT REDUCTASE RV1155"/>
    <property type="match status" value="1"/>
</dbReference>
<comment type="caution">
    <text evidence="3">The sequence shown here is derived from an EMBL/GenBank/DDBJ whole genome shotgun (WGS) entry which is preliminary data.</text>
</comment>
<reference evidence="3 4" key="1">
    <citation type="submission" date="2018-03" db="EMBL/GenBank/DDBJ databases">
        <title>Genomic Encyclopedia of Archaeal and Bacterial Type Strains, Phase II (KMG-II): from individual species to whole genera.</title>
        <authorList>
            <person name="Goeker M."/>
        </authorList>
    </citation>
    <scope>NUCLEOTIDE SEQUENCE [LARGE SCALE GENOMIC DNA]</scope>
    <source>
        <strain evidence="3 4">DSM 44720</strain>
    </source>
</reference>
<dbReference type="Pfam" id="PF01243">
    <property type="entry name" value="PNPOx_N"/>
    <property type="match status" value="1"/>
</dbReference>
<dbReference type="GO" id="GO:0005829">
    <property type="term" value="C:cytosol"/>
    <property type="evidence" value="ECO:0007669"/>
    <property type="project" value="TreeGrafter"/>
</dbReference>
<evidence type="ECO:0000259" key="2">
    <source>
        <dbReference type="Pfam" id="PF01243"/>
    </source>
</evidence>
<keyword evidence="4" id="KW-1185">Reference proteome</keyword>
<dbReference type="AlphaFoldDB" id="A0A2T0SQI9"/>
<dbReference type="OrthoDB" id="3293200at2"/>
<proteinExistence type="predicted"/>